<name>A0A5C6M1U7_9PLAN</name>
<protein>
    <recommendedName>
        <fullName evidence="3">Transposase</fullName>
    </recommendedName>
</protein>
<keyword evidence="2" id="KW-1185">Reference proteome</keyword>
<dbReference type="EMBL" id="SRHE01000532">
    <property type="protein sequence ID" value="TWW08720.1"/>
    <property type="molecule type" value="Genomic_DNA"/>
</dbReference>
<reference evidence="1 2" key="1">
    <citation type="submission" date="2019-08" db="EMBL/GenBank/DDBJ databases">
        <title>100 year-old enigma solved: identification of Planctomyces bekefii, the type genus and species of the phylum Planctomycetes.</title>
        <authorList>
            <person name="Svetlana D.N."/>
            <person name="Overmann J."/>
        </authorList>
    </citation>
    <scope>NUCLEOTIDE SEQUENCE [LARGE SCALE GENOMIC DNA]</scope>
    <source>
        <strain evidence="1">Phe10_nw2017</strain>
    </source>
</reference>
<comment type="caution">
    <text evidence="1">The sequence shown here is derived from an EMBL/GenBank/DDBJ whole genome shotgun (WGS) entry which is preliminary data.</text>
</comment>
<proteinExistence type="predicted"/>
<dbReference type="SUPFAM" id="SSF46689">
    <property type="entry name" value="Homeodomain-like"/>
    <property type="match status" value="1"/>
</dbReference>
<evidence type="ECO:0000313" key="2">
    <source>
        <dbReference type="Proteomes" id="UP000321083"/>
    </source>
</evidence>
<accession>A0A5C6M1U7</accession>
<dbReference type="AlphaFoldDB" id="A0A5C6M1U7"/>
<reference evidence="1 2" key="2">
    <citation type="submission" date="2019-08" db="EMBL/GenBank/DDBJ databases">
        <authorList>
            <person name="Henke P."/>
        </authorList>
    </citation>
    <scope>NUCLEOTIDE SEQUENCE [LARGE SCALE GENOMIC DNA]</scope>
    <source>
        <strain evidence="1">Phe10_nw2017</strain>
    </source>
</reference>
<evidence type="ECO:0000313" key="1">
    <source>
        <dbReference type="EMBL" id="TWW08720.1"/>
    </source>
</evidence>
<dbReference type="Proteomes" id="UP000321083">
    <property type="component" value="Unassembled WGS sequence"/>
</dbReference>
<dbReference type="InterPro" id="IPR009057">
    <property type="entry name" value="Homeodomain-like_sf"/>
</dbReference>
<evidence type="ECO:0008006" key="3">
    <source>
        <dbReference type="Google" id="ProtNLM"/>
    </source>
</evidence>
<gene>
    <name evidence="1" type="ORF">E3A20_21500</name>
</gene>
<organism evidence="1 2">
    <name type="scientific">Planctomyces bekefii</name>
    <dbReference type="NCBI Taxonomy" id="1653850"/>
    <lineage>
        <taxon>Bacteria</taxon>
        <taxon>Pseudomonadati</taxon>
        <taxon>Planctomycetota</taxon>
        <taxon>Planctomycetia</taxon>
        <taxon>Planctomycetales</taxon>
        <taxon>Planctomycetaceae</taxon>
        <taxon>Planctomyces</taxon>
    </lineage>
</organism>
<sequence>MNARSLGDVRRTTRVFEYDRETGNVSEACRYFGITRKAHYKWQLGYRAKGEAGPVNSERCPQNLKLRIKPEIEEKILNLLRNYQFSQARIASYLARFHKIKISPGGVREVLVRNGINRLPRNTRTSSPGPSYKLYQ</sequence>